<reference evidence="1 2" key="1">
    <citation type="submission" date="2019-10" db="EMBL/GenBank/DDBJ databases">
        <title>Whole genome shotgun sequence of Acrocarpospora corrugata NBRC 13972.</title>
        <authorList>
            <person name="Ichikawa N."/>
            <person name="Kimura A."/>
            <person name="Kitahashi Y."/>
            <person name="Komaki H."/>
            <person name="Oguchi A."/>
        </authorList>
    </citation>
    <scope>NUCLEOTIDE SEQUENCE [LARGE SCALE GENOMIC DNA]</scope>
    <source>
        <strain evidence="1 2">NBRC 13972</strain>
    </source>
</reference>
<evidence type="ECO:0000313" key="1">
    <source>
        <dbReference type="EMBL" id="GES05403.1"/>
    </source>
</evidence>
<dbReference type="Proteomes" id="UP000334990">
    <property type="component" value="Unassembled WGS sequence"/>
</dbReference>
<proteinExistence type="predicted"/>
<accession>A0A5M3WE67</accession>
<dbReference type="EMBL" id="BLAD01000100">
    <property type="protein sequence ID" value="GES05403.1"/>
    <property type="molecule type" value="Genomic_DNA"/>
</dbReference>
<sequence length="195" mass="21350">MPNRVSSTQSPPSGVLPALGWQGCQMVMVRALSALRMVVCELDDPEHARRQDAGLLPTADALLLHCRAHVDPSFLKRPSPIRIRGAVAARASWQSARANLAEFSAFGARVAVLPARIAHRDGVRAEAIYHGFGLVTAEQPHEVVQPPDIHVDAGRTWVHRLVEEIVYDAVLSQQSDHRWDLGSQAFMKAGDSQVM</sequence>
<organism evidence="1 2">
    <name type="scientific">Acrocarpospora corrugata</name>
    <dbReference type="NCBI Taxonomy" id="35763"/>
    <lineage>
        <taxon>Bacteria</taxon>
        <taxon>Bacillati</taxon>
        <taxon>Actinomycetota</taxon>
        <taxon>Actinomycetes</taxon>
        <taxon>Streptosporangiales</taxon>
        <taxon>Streptosporangiaceae</taxon>
        <taxon>Acrocarpospora</taxon>
    </lineage>
</organism>
<keyword evidence="2" id="KW-1185">Reference proteome</keyword>
<dbReference type="PROSITE" id="PS51257">
    <property type="entry name" value="PROKAR_LIPOPROTEIN"/>
    <property type="match status" value="1"/>
</dbReference>
<evidence type="ECO:0000313" key="2">
    <source>
        <dbReference type="Proteomes" id="UP000334990"/>
    </source>
</evidence>
<comment type="caution">
    <text evidence="1">The sequence shown here is derived from an EMBL/GenBank/DDBJ whole genome shotgun (WGS) entry which is preliminary data.</text>
</comment>
<gene>
    <name evidence="1" type="ORF">Acor_74710</name>
</gene>
<dbReference type="AlphaFoldDB" id="A0A5M3WE67"/>
<protein>
    <submittedName>
        <fullName evidence="1">Uncharacterized protein</fullName>
    </submittedName>
</protein>
<name>A0A5M3WE67_9ACTN</name>